<protein>
    <recommendedName>
        <fullName evidence="6">Probable sugar-binding periplasmic protein</fullName>
    </recommendedName>
</protein>
<evidence type="ECO:0000313" key="11">
    <source>
        <dbReference type="Proteomes" id="UP000323594"/>
    </source>
</evidence>
<dbReference type="OrthoDB" id="355435at2"/>
<reference evidence="10" key="2">
    <citation type="submission" date="2015-01" db="EMBL/GenBank/DDBJ databases">
        <authorList>
            <person name="Manzoor Shahid"/>
            <person name="Zubair Saima"/>
        </authorList>
    </citation>
    <scope>NUCLEOTIDE SEQUENCE [LARGE SCALE GENOMIC DNA]</scope>
    <source>
        <strain evidence="10">V1</strain>
    </source>
</reference>
<feature type="chain" id="PRO_5030004827" description="Probable sugar-binding periplasmic protein" evidence="7">
    <location>
        <begin position="17"/>
        <end position="421"/>
    </location>
</feature>
<reference evidence="9 11" key="3">
    <citation type="submission" date="2019-08" db="EMBL/GenBank/DDBJ databases">
        <authorList>
            <person name="Kuhnert P."/>
        </authorList>
    </citation>
    <scope>NUCLEOTIDE SEQUENCE [LARGE SCALE GENOMIC DNA]</scope>
    <source>
        <strain evidence="9 11">B36.5</strain>
    </source>
</reference>
<evidence type="ECO:0000256" key="6">
    <source>
        <dbReference type="ARBA" id="ARBA00049753"/>
    </source>
</evidence>
<evidence type="ECO:0000256" key="4">
    <source>
        <dbReference type="ARBA" id="ARBA00022729"/>
    </source>
</evidence>
<dbReference type="RefSeq" id="WP_148879583.1">
    <property type="nucleotide sequence ID" value="NZ_CDNC01000023.1"/>
</dbReference>
<evidence type="ECO:0000313" key="9">
    <source>
        <dbReference type="EMBL" id="QEJ99205.1"/>
    </source>
</evidence>
<evidence type="ECO:0000256" key="2">
    <source>
        <dbReference type="ARBA" id="ARBA00008520"/>
    </source>
</evidence>
<accession>A0A0B7GUY2</accession>
<dbReference type="InterPro" id="IPR050490">
    <property type="entry name" value="Bact_solute-bd_prot1"/>
</dbReference>
<keyword evidence="4 7" id="KW-0732">Signal</keyword>
<evidence type="ECO:0000256" key="7">
    <source>
        <dbReference type="SAM" id="SignalP"/>
    </source>
</evidence>
<keyword evidence="10" id="KW-1185">Reference proteome</keyword>
<feature type="signal peptide" evidence="7">
    <location>
        <begin position="1"/>
        <end position="16"/>
    </location>
</feature>
<dbReference type="GeneID" id="57752174"/>
<evidence type="ECO:0000256" key="1">
    <source>
        <dbReference type="ARBA" id="ARBA00004418"/>
    </source>
</evidence>
<dbReference type="AlphaFoldDB" id="A0A0B7GUY2"/>
<sequence length="421" mass="46278">MKKIILTMLTIFIAFACFFGCTKTEDKKDEQVVLTMGSWRADDVAAWETILAEYKKISGVEIQFKPTNPPDYNATLRLQLDNGTGPDLMFARSYATGAELFAKGFFEDVSDLPGLQENFSATAKAAWQDSTGKSFAVPVAAVIQSVFYNKNIFKQAGIAIPETWEDFLAACKSLAGTGRTAPLANGVSEEWDINECFMMGILPNFIDAEKGRLAYENGERPFNDADMVKAFQAMADVAQYCPKGFEALSYNDSNALFATGKAAMFADGSWTLDTFKDLPFEWGNFAFPPPKGKTPAICFHVDMGIAMNANGKHKEEAKAFLRWLCTPEGVAIVAKGLPGGFYPMIQADIKIEDPHSAELYSLIKGREQDVRFVWPKLMNGDPSGYVLMNQGVIAVMKGEKTAQQAADEMAAGLAKWYKPSK</sequence>
<comment type="subcellular location">
    <subcellularLocation>
        <location evidence="1">Periplasm</location>
    </subcellularLocation>
</comment>
<dbReference type="Pfam" id="PF01547">
    <property type="entry name" value="SBP_bac_1"/>
    <property type="match status" value="1"/>
</dbReference>
<dbReference type="EMBL" id="CDNC01000023">
    <property type="protein sequence ID" value="CEM62308.1"/>
    <property type="molecule type" value="Genomic_DNA"/>
</dbReference>
<keyword evidence="3" id="KW-0813">Transport</keyword>
<name>A0A0B7GUY2_TREPH</name>
<dbReference type="SUPFAM" id="SSF53850">
    <property type="entry name" value="Periplasmic binding protein-like II"/>
    <property type="match status" value="1"/>
</dbReference>
<evidence type="ECO:0000313" key="10">
    <source>
        <dbReference type="Proteomes" id="UP000042527"/>
    </source>
</evidence>
<dbReference type="InterPro" id="IPR006059">
    <property type="entry name" value="SBP"/>
</dbReference>
<dbReference type="PROSITE" id="PS51257">
    <property type="entry name" value="PROKAR_LIPOPROTEIN"/>
    <property type="match status" value="1"/>
</dbReference>
<evidence type="ECO:0000313" key="8">
    <source>
        <dbReference type="EMBL" id="CEM62308.1"/>
    </source>
</evidence>
<organism evidence="8 10">
    <name type="scientific">Treponema phagedenis</name>
    <dbReference type="NCBI Taxonomy" id="162"/>
    <lineage>
        <taxon>Bacteria</taxon>
        <taxon>Pseudomonadati</taxon>
        <taxon>Spirochaetota</taxon>
        <taxon>Spirochaetia</taxon>
        <taxon>Spirochaetales</taxon>
        <taxon>Treponemataceae</taxon>
        <taxon>Treponema</taxon>
    </lineage>
</organism>
<comment type="similarity">
    <text evidence="2">Belongs to the bacterial solute-binding protein 1 family.</text>
</comment>
<dbReference type="Gene3D" id="3.40.190.10">
    <property type="entry name" value="Periplasmic binding protein-like II"/>
    <property type="match status" value="1"/>
</dbReference>
<dbReference type="GO" id="GO:0042597">
    <property type="term" value="C:periplasmic space"/>
    <property type="evidence" value="ECO:0007669"/>
    <property type="project" value="UniProtKB-SubCell"/>
</dbReference>
<gene>
    <name evidence="9" type="ORF">FUT82_15225</name>
    <name evidence="8" type="ORF">TPHV1_30203</name>
</gene>
<dbReference type="Proteomes" id="UP000323594">
    <property type="component" value="Chromosome"/>
</dbReference>
<evidence type="ECO:0000256" key="3">
    <source>
        <dbReference type="ARBA" id="ARBA00022448"/>
    </source>
</evidence>
<dbReference type="EMBL" id="CP042817">
    <property type="protein sequence ID" value="QEJ99205.1"/>
    <property type="molecule type" value="Genomic_DNA"/>
</dbReference>
<dbReference type="Proteomes" id="UP000042527">
    <property type="component" value="Unassembled WGS sequence"/>
</dbReference>
<dbReference type="PANTHER" id="PTHR43649">
    <property type="entry name" value="ARABINOSE-BINDING PROTEIN-RELATED"/>
    <property type="match status" value="1"/>
</dbReference>
<comment type="function">
    <text evidence="5">Part of a binding-protein-dependent transport system for a sugar.</text>
</comment>
<proteinExistence type="inferred from homology"/>
<reference evidence="8" key="1">
    <citation type="submission" date="2015-01" db="EMBL/GenBank/DDBJ databases">
        <authorList>
            <person name="Xiang T."/>
            <person name="Song Y."/>
            <person name="Huang L."/>
            <person name="Wang B."/>
            <person name="Wu P."/>
        </authorList>
    </citation>
    <scope>NUCLEOTIDE SEQUENCE [LARGE SCALE GENOMIC DNA]</scope>
    <source>
        <strain evidence="8">V1</strain>
    </source>
</reference>
<evidence type="ECO:0000256" key="5">
    <source>
        <dbReference type="ARBA" id="ARBA00049629"/>
    </source>
</evidence>
<dbReference type="PANTHER" id="PTHR43649:SF28">
    <property type="entry name" value="BINDING PROTEIN COMPONENT OF ABC SUGAR TRANSPORTER-RELATED"/>
    <property type="match status" value="1"/>
</dbReference>